<reference evidence="4 5" key="1">
    <citation type="journal article" date="2018" name="Evol. Lett.">
        <title>Horizontal gene cluster transfer increased hallucinogenic mushroom diversity.</title>
        <authorList>
            <person name="Reynolds H.T."/>
            <person name="Vijayakumar V."/>
            <person name="Gluck-Thaler E."/>
            <person name="Korotkin H.B."/>
            <person name="Matheny P.B."/>
            <person name="Slot J.C."/>
        </authorList>
    </citation>
    <scope>NUCLEOTIDE SEQUENCE [LARGE SCALE GENOMIC DNA]</scope>
    <source>
        <strain evidence="4 5">SRW20</strain>
    </source>
</reference>
<name>A0A409WA50_9AGAR</name>
<keyword evidence="5" id="KW-1185">Reference proteome</keyword>
<feature type="region of interest" description="Disordered" evidence="1">
    <location>
        <begin position="352"/>
        <end position="381"/>
    </location>
</feature>
<evidence type="ECO:0000313" key="4">
    <source>
        <dbReference type="EMBL" id="PPQ75378.1"/>
    </source>
</evidence>
<evidence type="ECO:0000256" key="3">
    <source>
        <dbReference type="SAM" id="SignalP"/>
    </source>
</evidence>
<dbReference type="Proteomes" id="UP000284706">
    <property type="component" value="Unassembled WGS sequence"/>
</dbReference>
<feature type="chain" id="PRO_5019315569" description="Reelin domain-containing protein" evidence="3">
    <location>
        <begin position="28"/>
        <end position="381"/>
    </location>
</feature>
<dbReference type="AlphaFoldDB" id="A0A409WA50"/>
<evidence type="ECO:0008006" key="6">
    <source>
        <dbReference type="Google" id="ProtNLM"/>
    </source>
</evidence>
<proteinExistence type="predicted"/>
<feature type="transmembrane region" description="Helical" evidence="2">
    <location>
        <begin position="273"/>
        <end position="293"/>
    </location>
</feature>
<feature type="signal peptide" evidence="3">
    <location>
        <begin position="1"/>
        <end position="27"/>
    </location>
</feature>
<dbReference type="InParanoid" id="A0A409WA50"/>
<comment type="caution">
    <text evidence="4">The sequence shown here is derived from an EMBL/GenBank/DDBJ whole genome shotgun (WGS) entry which is preliminary data.</text>
</comment>
<keyword evidence="3" id="KW-0732">Signal</keyword>
<evidence type="ECO:0000313" key="5">
    <source>
        <dbReference type="Proteomes" id="UP000284706"/>
    </source>
</evidence>
<gene>
    <name evidence="4" type="ORF">CVT26_015510</name>
</gene>
<dbReference type="EMBL" id="NHYE01005265">
    <property type="protein sequence ID" value="PPQ75378.1"/>
    <property type="molecule type" value="Genomic_DNA"/>
</dbReference>
<evidence type="ECO:0000256" key="2">
    <source>
        <dbReference type="SAM" id="Phobius"/>
    </source>
</evidence>
<accession>A0A409WA50</accession>
<dbReference type="OrthoDB" id="2527908at2759"/>
<organism evidence="4 5">
    <name type="scientific">Gymnopilus dilepis</name>
    <dbReference type="NCBI Taxonomy" id="231916"/>
    <lineage>
        <taxon>Eukaryota</taxon>
        <taxon>Fungi</taxon>
        <taxon>Dikarya</taxon>
        <taxon>Basidiomycota</taxon>
        <taxon>Agaricomycotina</taxon>
        <taxon>Agaricomycetes</taxon>
        <taxon>Agaricomycetidae</taxon>
        <taxon>Agaricales</taxon>
        <taxon>Agaricineae</taxon>
        <taxon>Hymenogastraceae</taxon>
        <taxon>Gymnopilus</taxon>
    </lineage>
</organism>
<evidence type="ECO:0000256" key="1">
    <source>
        <dbReference type="SAM" id="MobiDB-lite"/>
    </source>
</evidence>
<keyword evidence="2" id="KW-0812">Transmembrane</keyword>
<keyword evidence="2" id="KW-0472">Membrane</keyword>
<keyword evidence="2" id="KW-1133">Transmembrane helix</keyword>
<sequence>MRSGRLAAVSLYLFFLTLFILQLLSSAQSVNSFQWSLAASSIVKSSQTVGELIACDAVAIIVNGNGTLSDGQGPYYMTAYALGGAPRTTFIGSGGNLEWTVDQPVGSKVVLSIVDSEGNLGNSQESRIFTVTGGSKQCDTTTPGSNFTVRARGMSPRKLAACRPWEIQWSGGTAPYTVTLMAFEQSGLKMMKFMRVNETKFTFINTFNPNSLLIGNNEQWASGTPSIKTKNKTTNTSCQGRQDHAGPLTHADFVNTTLLSANSPRSDAERRTIIALSITLALLISLVCGIIAYRKWRQRRDTEESFTIPMPYSEPFRISPAATETRWLRFLPVRSYALRKLLLALARIDEEEAGGSASGLRVGKNDPELPPPPYAKDIRRS</sequence>
<protein>
    <recommendedName>
        <fullName evidence="6">Reelin domain-containing protein</fullName>
    </recommendedName>
</protein>